<evidence type="ECO:0000256" key="1">
    <source>
        <dbReference type="ARBA" id="ARBA00022598"/>
    </source>
</evidence>
<keyword evidence="4 5" id="KW-0030">Aminoacyl-tRNA synthetase</keyword>
<evidence type="ECO:0000313" key="8">
    <source>
        <dbReference type="Proteomes" id="UP000321058"/>
    </source>
</evidence>
<dbReference type="Pfam" id="PF00749">
    <property type="entry name" value="tRNA-synt_1c"/>
    <property type="match status" value="1"/>
</dbReference>
<gene>
    <name evidence="7" type="ORF">RSO01_00650</name>
</gene>
<accession>A0A512N1P2</accession>
<evidence type="ECO:0000256" key="3">
    <source>
        <dbReference type="ARBA" id="ARBA00022840"/>
    </source>
</evidence>
<comment type="caution">
    <text evidence="7">The sequence shown here is derived from an EMBL/GenBank/DDBJ whole genome shotgun (WGS) entry which is preliminary data.</text>
</comment>
<protein>
    <submittedName>
        <fullName evidence="7">tRNA glutamyl-Q(34) synthetase GluQRS</fullName>
    </submittedName>
</protein>
<keyword evidence="2 5" id="KW-0547">Nucleotide-binding</keyword>
<organism evidence="7 8">
    <name type="scientific">Reyranella soli</name>
    <dbReference type="NCBI Taxonomy" id="1230389"/>
    <lineage>
        <taxon>Bacteria</taxon>
        <taxon>Pseudomonadati</taxon>
        <taxon>Pseudomonadota</taxon>
        <taxon>Alphaproteobacteria</taxon>
        <taxon>Hyphomicrobiales</taxon>
        <taxon>Reyranellaceae</taxon>
        <taxon>Reyranella</taxon>
    </lineage>
</organism>
<dbReference type="SUPFAM" id="SSF52374">
    <property type="entry name" value="Nucleotidylyl transferase"/>
    <property type="match status" value="1"/>
</dbReference>
<dbReference type="PANTHER" id="PTHR43311:SF1">
    <property type="entry name" value="GLUTAMYL-Q TRNA(ASP) SYNTHETASE"/>
    <property type="match status" value="1"/>
</dbReference>
<dbReference type="Gene3D" id="3.40.50.620">
    <property type="entry name" value="HUPs"/>
    <property type="match status" value="1"/>
</dbReference>
<keyword evidence="8" id="KW-1185">Reference proteome</keyword>
<name>A0A512N1P2_9HYPH</name>
<keyword evidence="5" id="KW-0648">Protein biosynthesis</keyword>
<evidence type="ECO:0000256" key="4">
    <source>
        <dbReference type="ARBA" id="ARBA00023146"/>
    </source>
</evidence>
<dbReference type="AlphaFoldDB" id="A0A512N1P2"/>
<dbReference type="GO" id="GO:0004818">
    <property type="term" value="F:glutamate-tRNA ligase activity"/>
    <property type="evidence" value="ECO:0007669"/>
    <property type="project" value="TreeGrafter"/>
</dbReference>
<dbReference type="InterPro" id="IPR049940">
    <property type="entry name" value="GluQ/Sye"/>
</dbReference>
<evidence type="ECO:0000259" key="6">
    <source>
        <dbReference type="Pfam" id="PF00749"/>
    </source>
</evidence>
<dbReference type="PANTHER" id="PTHR43311">
    <property type="entry name" value="GLUTAMATE--TRNA LIGASE"/>
    <property type="match status" value="1"/>
</dbReference>
<sequence length="246" mass="27721">MRFEDIDIRRCKREFEMAILDDLRWLGFDWDGEVRRQSEHFATYGKALDQLGARGLIYPCFCSRAAIERELAASANAPHGPDGPLYPGTCRRLSVQERRDRIAAGQEHCLRLDAERAAREAGPYHFFDETLGRVEGEPLLMGDFVIARKDTPTSYHLAVTVDDHLQGITLVTRGVDVLPSTHVHGLLQKLLGYETPRYAHHKLLTDASGRRFAKRDRDMTIRAMREAGLEPREIIVRALAAAAAAS</sequence>
<evidence type="ECO:0000256" key="5">
    <source>
        <dbReference type="RuleBase" id="RU363037"/>
    </source>
</evidence>
<feature type="domain" description="Glutamyl/glutaminyl-tRNA synthetase class Ib catalytic" evidence="6">
    <location>
        <begin position="1"/>
        <end position="239"/>
    </location>
</feature>
<keyword evidence="3 5" id="KW-0067">ATP-binding</keyword>
<comment type="similarity">
    <text evidence="5">Belongs to the class-I aminoacyl-tRNA synthetase family.</text>
</comment>
<dbReference type="NCBIfam" id="NF004315">
    <property type="entry name" value="PRK05710.1-4"/>
    <property type="match status" value="1"/>
</dbReference>
<dbReference type="GO" id="GO:0005829">
    <property type="term" value="C:cytosol"/>
    <property type="evidence" value="ECO:0007669"/>
    <property type="project" value="TreeGrafter"/>
</dbReference>
<keyword evidence="1 5" id="KW-0436">Ligase</keyword>
<proteinExistence type="inferred from homology"/>
<dbReference type="Proteomes" id="UP000321058">
    <property type="component" value="Unassembled WGS sequence"/>
</dbReference>
<dbReference type="EMBL" id="BKAJ01000003">
    <property type="protein sequence ID" value="GEP52899.1"/>
    <property type="molecule type" value="Genomic_DNA"/>
</dbReference>
<dbReference type="GO" id="GO:0006424">
    <property type="term" value="P:glutamyl-tRNA aminoacylation"/>
    <property type="evidence" value="ECO:0007669"/>
    <property type="project" value="TreeGrafter"/>
</dbReference>
<evidence type="ECO:0000256" key="2">
    <source>
        <dbReference type="ARBA" id="ARBA00022741"/>
    </source>
</evidence>
<dbReference type="GO" id="GO:0005524">
    <property type="term" value="F:ATP binding"/>
    <property type="evidence" value="ECO:0007669"/>
    <property type="project" value="UniProtKB-KW"/>
</dbReference>
<evidence type="ECO:0000313" key="7">
    <source>
        <dbReference type="EMBL" id="GEP52899.1"/>
    </source>
</evidence>
<reference evidence="7 8" key="1">
    <citation type="submission" date="2019-07" db="EMBL/GenBank/DDBJ databases">
        <title>Whole genome shotgun sequence of Reyranella soli NBRC 108950.</title>
        <authorList>
            <person name="Hosoyama A."/>
            <person name="Uohara A."/>
            <person name="Ohji S."/>
            <person name="Ichikawa N."/>
        </authorList>
    </citation>
    <scope>NUCLEOTIDE SEQUENCE [LARGE SCALE GENOMIC DNA]</scope>
    <source>
        <strain evidence="7 8">NBRC 108950</strain>
    </source>
</reference>
<dbReference type="InterPro" id="IPR014729">
    <property type="entry name" value="Rossmann-like_a/b/a_fold"/>
</dbReference>
<dbReference type="InterPro" id="IPR020058">
    <property type="entry name" value="Glu/Gln-tRNA-synth_Ib_cat-dom"/>
</dbReference>